<keyword evidence="3 6" id="KW-1133">Transmembrane helix</keyword>
<proteinExistence type="predicted"/>
<gene>
    <name evidence="8" type="ORF">G4Z02_02295</name>
</gene>
<keyword evidence="2 6" id="KW-0812">Transmembrane</keyword>
<dbReference type="GO" id="GO:0016020">
    <property type="term" value="C:membrane"/>
    <property type="evidence" value="ECO:0007669"/>
    <property type="project" value="UniProtKB-SubCell"/>
</dbReference>
<keyword evidence="8" id="KW-0378">Hydrolase</keyword>
<accession>A0A7L7KQY1</accession>
<evidence type="ECO:0000256" key="1">
    <source>
        <dbReference type="ARBA" id="ARBA00004370"/>
    </source>
</evidence>
<dbReference type="NCBIfam" id="TIGR02228">
    <property type="entry name" value="sigpep_I_arch"/>
    <property type="match status" value="1"/>
</dbReference>
<dbReference type="Gene3D" id="2.10.109.10">
    <property type="entry name" value="Umud Fragment, subunit A"/>
    <property type="match status" value="1"/>
</dbReference>
<evidence type="ECO:0000259" key="7">
    <source>
        <dbReference type="Pfam" id="PF10502"/>
    </source>
</evidence>
<keyword evidence="4 6" id="KW-0472">Membrane</keyword>
<evidence type="ECO:0000313" key="8">
    <source>
        <dbReference type="EMBL" id="QMS84626.1"/>
    </source>
</evidence>
<dbReference type="Proteomes" id="UP000514720">
    <property type="component" value="Chromosome"/>
</dbReference>
<protein>
    <recommendedName>
        <fullName evidence="5">Signal peptidase I</fullName>
        <ecNumber evidence="5">3.4.21.89</ecNumber>
    </recommendedName>
</protein>
<reference evidence="8 9" key="1">
    <citation type="submission" date="2020-02" db="EMBL/GenBank/DDBJ databases">
        <authorList>
            <person name="Zheng R.K."/>
            <person name="Sun C.M."/>
        </authorList>
    </citation>
    <scope>NUCLEOTIDE SEQUENCE [LARGE SCALE GENOMIC DNA]</scope>
    <source>
        <strain evidence="9">zrk13</strain>
    </source>
</reference>
<dbReference type="EMBL" id="CP048914">
    <property type="protein sequence ID" value="QMS84626.1"/>
    <property type="molecule type" value="Genomic_DNA"/>
</dbReference>
<feature type="transmembrane region" description="Helical" evidence="6">
    <location>
        <begin position="12"/>
        <end position="32"/>
    </location>
</feature>
<evidence type="ECO:0000313" key="9">
    <source>
        <dbReference type="Proteomes" id="UP000514720"/>
    </source>
</evidence>
<evidence type="ECO:0000256" key="5">
    <source>
        <dbReference type="NCBIfam" id="TIGR02228"/>
    </source>
</evidence>
<dbReference type="GO" id="GO:0004252">
    <property type="term" value="F:serine-type endopeptidase activity"/>
    <property type="evidence" value="ECO:0007669"/>
    <property type="project" value="UniProtKB-UniRule"/>
</dbReference>
<keyword evidence="9" id="KW-1185">Reference proteome</keyword>
<sequence length="191" mass="21672">MKNEALKENIKLIGSMIIIGILLLYITFQLFIPDMTVRVFGFKPYGVLTQSMEPVIDRGDLVVVRQFELDDAEVGDIITFRTVLPETGTEEIVTHYIYSITETGGNTVIKTNRYFDEDDTPFADTWILTEDQVVGAYWFHIPYLGYITQFVRSPFGIAAVIVNIGVITAIVILIKKGKPEEQQKVEDTKEE</sequence>
<dbReference type="InterPro" id="IPR036286">
    <property type="entry name" value="LexA/Signal_pep-like_sf"/>
</dbReference>
<name>A0A7L7KQY1_9MOLU</name>
<dbReference type="InterPro" id="IPR019533">
    <property type="entry name" value="Peptidase_S26"/>
</dbReference>
<dbReference type="InterPro" id="IPR001733">
    <property type="entry name" value="Peptidase_S26B"/>
</dbReference>
<dbReference type="Pfam" id="PF10502">
    <property type="entry name" value="Peptidase_S26"/>
    <property type="match status" value="1"/>
</dbReference>
<dbReference type="EC" id="3.4.21.89" evidence="5"/>
<dbReference type="CDD" id="cd06530">
    <property type="entry name" value="S26_SPase_I"/>
    <property type="match status" value="1"/>
</dbReference>
<dbReference type="GO" id="GO:0006465">
    <property type="term" value="P:signal peptide processing"/>
    <property type="evidence" value="ECO:0007669"/>
    <property type="project" value="UniProtKB-UniRule"/>
</dbReference>
<dbReference type="PANTHER" id="PTHR10806">
    <property type="entry name" value="SIGNAL PEPTIDASE COMPLEX CATALYTIC SUBUNIT SEC11"/>
    <property type="match status" value="1"/>
</dbReference>
<dbReference type="GO" id="GO:0009003">
    <property type="term" value="F:signal peptidase activity"/>
    <property type="evidence" value="ECO:0007669"/>
    <property type="project" value="UniProtKB-EC"/>
</dbReference>
<dbReference type="AlphaFoldDB" id="A0A7L7KQY1"/>
<comment type="subcellular location">
    <subcellularLocation>
        <location evidence="1">Membrane</location>
    </subcellularLocation>
</comment>
<dbReference type="PANTHER" id="PTHR10806:SF6">
    <property type="entry name" value="SIGNAL PEPTIDASE COMPLEX CATALYTIC SUBUNIT SEC11"/>
    <property type="match status" value="1"/>
</dbReference>
<organism evidence="8 9">
    <name type="scientific">Candidatus Xianfuyuplasma coldseepsis</name>
    <dbReference type="NCBI Taxonomy" id="2782163"/>
    <lineage>
        <taxon>Bacteria</taxon>
        <taxon>Bacillati</taxon>
        <taxon>Mycoplasmatota</taxon>
        <taxon>Mollicutes</taxon>
        <taxon>Candidatus Izemoplasmatales</taxon>
        <taxon>Candidatus Izemoplasmataceae</taxon>
        <taxon>Candidatus Xianfuyuplasma</taxon>
    </lineage>
</organism>
<evidence type="ECO:0000256" key="6">
    <source>
        <dbReference type="SAM" id="Phobius"/>
    </source>
</evidence>
<dbReference type="KEGG" id="xcl:G4Z02_02295"/>
<feature type="domain" description="Peptidase S26" evidence="7">
    <location>
        <begin position="27"/>
        <end position="84"/>
    </location>
</feature>
<evidence type="ECO:0000256" key="4">
    <source>
        <dbReference type="ARBA" id="ARBA00023136"/>
    </source>
</evidence>
<dbReference type="SUPFAM" id="SSF51306">
    <property type="entry name" value="LexA/Signal peptidase"/>
    <property type="match status" value="1"/>
</dbReference>
<evidence type="ECO:0000256" key="3">
    <source>
        <dbReference type="ARBA" id="ARBA00022989"/>
    </source>
</evidence>
<evidence type="ECO:0000256" key="2">
    <source>
        <dbReference type="ARBA" id="ARBA00022692"/>
    </source>
</evidence>
<dbReference type="RefSeq" id="WP_258878245.1">
    <property type="nucleotide sequence ID" value="NZ_CP048914.1"/>
</dbReference>
<feature type="transmembrane region" description="Helical" evidence="6">
    <location>
        <begin position="155"/>
        <end position="174"/>
    </location>
</feature>